<gene>
    <name evidence="1" type="ORF">CICLE_v10029749mg</name>
</gene>
<dbReference type="Gramene" id="ESR37233">
    <property type="protein sequence ID" value="ESR37233"/>
    <property type="gene ID" value="CICLE_v10029749mg"/>
</dbReference>
<sequence>MATEKRASGTTRHGGPKLQLKAVMCNPLCQRRIHSRAEVALPTNTPSMPCIFYLHGRDGIFSDWLWVQV</sequence>
<dbReference type="Gramene" id="ESR37232">
    <property type="protein sequence ID" value="ESR37232"/>
    <property type="gene ID" value="CICLE_v10029749mg"/>
</dbReference>
<evidence type="ECO:0000313" key="2">
    <source>
        <dbReference type="Proteomes" id="UP000030687"/>
    </source>
</evidence>
<proteinExistence type="predicted"/>
<accession>V4S9V9</accession>
<dbReference type="Proteomes" id="UP000030687">
    <property type="component" value="Unassembled WGS sequence"/>
</dbReference>
<dbReference type="EMBL" id="KI536978">
    <property type="protein sequence ID" value="ESR37233.1"/>
    <property type="molecule type" value="Genomic_DNA"/>
</dbReference>
<dbReference type="InParanoid" id="V4S9V9"/>
<protein>
    <submittedName>
        <fullName evidence="1">Uncharacterized protein</fullName>
    </submittedName>
</protein>
<dbReference type="AlphaFoldDB" id="V4S9V9"/>
<keyword evidence="2" id="KW-1185">Reference proteome</keyword>
<dbReference type="EMBL" id="KI536978">
    <property type="protein sequence ID" value="ESR37232.1"/>
    <property type="molecule type" value="Genomic_DNA"/>
</dbReference>
<organism evidence="1 2">
    <name type="scientific">Citrus clementina</name>
    <name type="common">Clementine</name>
    <name type="synonym">Citrus deliciosa x Citrus sinensis</name>
    <dbReference type="NCBI Taxonomy" id="85681"/>
    <lineage>
        <taxon>Eukaryota</taxon>
        <taxon>Viridiplantae</taxon>
        <taxon>Streptophyta</taxon>
        <taxon>Embryophyta</taxon>
        <taxon>Tracheophyta</taxon>
        <taxon>Spermatophyta</taxon>
        <taxon>Magnoliopsida</taxon>
        <taxon>eudicotyledons</taxon>
        <taxon>Gunneridae</taxon>
        <taxon>Pentapetalae</taxon>
        <taxon>rosids</taxon>
        <taxon>malvids</taxon>
        <taxon>Sapindales</taxon>
        <taxon>Rutaceae</taxon>
        <taxon>Aurantioideae</taxon>
        <taxon>Citrus</taxon>
    </lineage>
</organism>
<reference evidence="1 2" key="1">
    <citation type="submission" date="2013-10" db="EMBL/GenBank/DDBJ databases">
        <authorList>
            <consortium name="International Citrus Genome Consortium"/>
            <person name="Jenkins J."/>
            <person name="Schmutz J."/>
            <person name="Prochnik S."/>
            <person name="Rokhsar D."/>
            <person name="Gmitter F."/>
            <person name="Ollitrault P."/>
            <person name="Machado M."/>
            <person name="Talon M."/>
            <person name="Wincker P."/>
            <person name="Jaillon O."/>
            <person name="Morgante M."/>
        </authorList>
    </citation>
    <scope>NUCLEOTIDE SEQUENCE</scope>
    <source>
        <strain evidence="2">cv. Clemenules</strain>
    </source>
</reference>
<dbReference type="KEGG" id="cic:CICLE_v10029749mg"/>
<evidence type="ECO:0000313" key="1">
    <source>
        <dbReference type="EMBL" id="ESR37232.1"/>
    </source>
</evidence>
<name>V4S9V9_CITCL</name>